<feature type="region of interest" description="Disordered" evidence="5">
    <location>
        <begin position="575"/>
        <end position="604"/>
    </location>
</feature>
<evidence type="ECO:0000256" key="1">
    <source>
        <dbReference type="ARBA" id="ARBA00004141"/>
    </source>
</evidence>
<feature type="transmembrane region" description="Helical" evidence="6">
    <location>
        <begin position="452"/>
        <end position="471"/>
    </location>
</feature>
<proteinExistence type="predicted"/>
<protein>
    <submittedName>
        <fullName evidence="7">Uncharacterized protein</fullName>
    </submittedName>
</protein>
<dbReference type="AlphaFoldDB" id="A0A1E1LM19"/>
<feature type="transmembrane region" description="Helical" evidence="6">
    <location>
        <begin position="483"/>
        <end position="500"/>
    </location>
</feature>
<gene>
    <name evidence="7" type="ORF">RAG0_15658</name>
</gene>
<comment type="subcellular location">
    <subcellularLocation>
        <location evidence="1">Membrane</location>
        <topology evidence="1">Multi-pass membrane protein</topology>
    </subcellularLocation>
</comment>
<keyword evidence="4 6" id="KW-0472">Membrane</keyword>
<keyword evidence="2 6" id="KW-0812">Transmembrane</keyword>
<evidence type="ECO:0000313" key="7">
    <source>
        <dbReference type="EMBL" id="CZT11558.1"/>
    </source>
</evidence>
<dbReference type="GO" id="GO:0016020">
    <property type="term" value="C:membrane"/>
    <property type="evidence" value="ECO:0007669"/>
    <property type="project" value="UniProtKB-SubCell"/>
</dbReference>
<feature type="transmembrane region" description="Helical" evidence="6">
    <location>
        <begin position="390"/>
        <end position="412"/>
    </location>
</feature>
<dbReference type="InterPro" id="IPR002523">
    <property type="entry name" value="MgTranspt_CorA/ZnTranspt_ZntB"/>
</dbReference>
<reference evidence="8" key="1">
    <citation type="submission" date="2016-03" db="EMBL/GenBank/DDBJ databases">
        <authorList>
            <person name="Guldener U."/>
        </authorList>
    </citation>
    <scope>NUCLEOTIDE SEQUENCE [LARGE SCALE GENOMIC DNA]</scope>
    <source>
        <strain evidence="8">04CH-RAC-A.6.1</strain>
    </source>
</reference>
<evidence type="ECO:0000256" key="5">
    <source>
        <dbReference type="SAM" id="MobiDB-lite"/>
    </source>
</evidence>
<evidence type="ECO:0000256" key="6">
    <source>
        <dbReference type="SAM" id="Phobius"/>
    </source>
</evidence>
<dbReference type="EMBL" id="FJUX01000142">
    <property type="protein sequence ID" value="CZT11558.1"/>
    <property type="molecule type" value="Genomic_DNA"/>
</dbReference>
<dbReference type="Pfam" id="PF01544">
    <property type="entry name" value="CorA"/>
    <property type="match status" value="1"/>
</dbReference>
<evidence type="ECO:0000256" key="3">
    <source>
        <dbReference type="ARBA" id="ARBA00022989"/>
    </source>
</evidence>
<dbReference type="GO" id="GO:0046873">
    <property type="term" value="F:metal ion transmembrane transporter activity"/>
    <property type="evidence" value="ECO:0007669"/>
    <property type="project" value="InterPro"/>
</dbReference>
<dbReference type="SUPFAM" id="SSF144083">
    <property type="entry name" value="Magnesium transport protein CorA, transmembrane region"/>
    <property type="match status" value="1"/>
</dbReference>
<sequence length="604" mass="67581">MVSKLDQKLAAAYSASLINSMLSLKLSASLRPTLFKFKDKVYCSAAQLNRKYEIPSRSILAIVQKEWDSSKTWTINTFTGHMAVQVRQFKLPSKLARSRGSSSGGNDSDTQNSIISFILMSNAPLYKGDFYGSKKVFITIDSDEESADGERCAEILEALSQNFTAVLPLTGSDEPICSLESAHLAVSFALLAVLADKTSDFVNSTSQIVLKLKYQERTRPSSSKLHYQSHLEDARQIAVSSVEDALELLVKIEALELASSTAAQSLRIKFSDLKKDIESLREELAAIKVWIDDLQVMLKAELDLRQIERTYILTFLAAIYLPFSFMTSLYGMNISDPLWSSKNSTDTTNIIARDIAPLPDNSSTLSIQQTSAIVAAIQSSGSHVWTFRSYWYTTIPVTIGTIIFPMAIGMLVRVISRFAFYHRGYWRLFGVLGSFALVTFFALFLGFPLDSLMQWIVVPILFGGTAAILSIRSIVINKHRLRWCGFALLVALCLAIWSTLSYGGILYLPLMYLYLVSFGRDVARVYRRIRKHILVHLQSRRQGDVGSQSSTRLEQDEMGDPYDIPLEPLQEVVTESLDEVVPTNRRGPTKSAWDDDDDDLYTAD</sequence>
<keyword evidence="8" id="KW-1185">Reference proteome</keyword>
<feature type="transmembrane region" description="Helical" evidence="6">
    <location>
        <begin position="311"/>
        <end position="332"/>
    </location>
</feature>
<keyword evidence="3 6" id="KW-1133">Transmembrane helix</keyword>
<feature type="compositionally biased region" description="Acidic residues" evidence="5">
    <location>
        <begin position="594"/>
        <end position="604"/>
    </location>
</feature>
<accession>A0A1E1LM19</accession>
<feature type="transmembrane region" description="Helical" evidence="6">
    <location>
        <begin position="424"/>
        <end position="446"/>
    </location>
</feature>
<dbReference type="OrthoDB" id="3231000at2759"/>
<dbReference type="Gene3D" id="1.20.58.340">
    <property type="entry name" value="Magnesium transport protein CorA, transmembrane region"/>
    <property type="match status" value="1"/>
</dbReference>
<dbReference type="InterPro" id="IPR045863">
    <property type="entry name" value="CorA_TM1_TM2"/>
</dbReference>
<dbReference type="Proteomes" id="UP000178912">
    <property type="component" value="Unassembled WGS sequence"/>
</dbReference>
<evidence type="ECO:0000256" key="4">
    <source>
        <dbReference type="ARBA" id="ARBA00023136"/>
    </source>
</evidence>
<evidence type="ECO:0000313" key="8">
    <source>
        <dbReference type="Proteomes" id="UP000178912"/>
    </source>
</evidence>
<organism evidence="7 8">
    <name type="scientific">Rhynchosporium agropyri</name>
    <dbReference type="NCBI Taxonomy" id="914238"/>
    <lineage>
        <taxon>Eukaryota</taxon>
        <taxon>Fungi</taxon>
        <taxon>Dikarya</taxon>
        <taxon>Ascomycota</taxon>
        <taxon>Pezizomycotina</taxon>
        <taxon>Leotiomycetes</taxon>
        <taxon>Helotiales</taxon>
        <taxon>Ploettnerulaceae</taxon>
        <taxon>Rhynchosporium</taxon>
    </lineage>
</organism>
<evidence type="ECO:0000256" key="2">
    <source>
        <dbReference type="ARBA" id="ARBA00022692"/>
    </source>
</evidence>
<name>A0A1E1LM19_9HELO</name>